<accession>A0A9W8MTA5</accession>
<dbReference type="EMBL" id="JANKHO010000571">
    <property type="protein sequence ID" value="KAJ3508336.1"/>
    <property type="molecule type" value="Genomic_DNA"/>
</dbReference>
<evidence type="ECO:0000313" key="2">
    <source>
        <dbReference type="EMBL" id="KAJ3508336.1"/>
    </source>
</evidence>
<proteinExistence type="predicted"/>
<dbReference type="Proteomes" id="UP001148786">
    <property type="component" value="Unassembled WGS sequence"/>
</dbReference>
<dbReference type="InterPro" id="IPR049233">
    <property type="entry name" value="DUF6830"/>
</dbReference>
<gene>
    <name evidence="2" type="ORF">NLJ89_g5815</name>
</gene>
<sequence>MHREANELAALYPEVQWISHILPDEHLLPVHPRQPQPLFDKAHSHVSMDETTAFLLTRTPHRSKVTIDDAAALYHLPDFRPALVDFYCGQLYEDRRGRRSNSNYILPFTHINIWHNVRLQQRSAQDQRTFMPVQTIQALPPCQEMPFGRFHTPLVNFSSQAQNESSGVVEVRLIFQPILPADASTPAPYLFYGHYLKFESTDQDGSPLLAPNIDMFVLVQLVPKFGQEAPVGLDYNNSMAFTDRFYLNNFSHKETFHAILSYQ</sequence>
<protein>
    <recommendedName>
        <fullName evidence="1">DUF6830 domain-containing protein</fullName>
    </recommendedName>
</protein>
<dbReference type="AlphaFoldDB" id="A0A9W8MTA5"/>
<keyword evidence="3" id="KW-1185">Reference proteome</keyword>
<feature type="domain" description="DUF6830" evidence="1">
    <location>
        <begin position="45"/>
        <end position="167"/>
    </location>
</feature>
<dbReference type="Pfam" id="PF20722">
    <property type="entry name" value="DUF6830"/>
    <property type="match status" value="1"/>
</dbReference>
<evidence type="ECO:0000313" key="3">
    <source>
        <dbReference type="Proteomes" id="UP001148786"/>
    </source>
</evidence>
<organism evidence="2 3">
    <name type="scientific">Agrocybe chaxingu</name>
    <dbReference type="NCBI Taxonomy" id="84603"/>
    <lineage>
        <taxon>Eukaryota</taxon>
        <taxon>Fungi</taxon>
        <taxon>Dikarya</taxon>
        <taxon>Basidiomycota</taxon>
        <taxon>Agaricomycotina</taxon>
        <taxon>Agaricomycetes</taxon>
        <taxon>Agaricomycetidae</taxon>
        <taxon>Agaricales</taxon>
        <taxon>Agaricineae</taxon>
        <taxon>Strophariaceae</taxon>
        <taxon>Agrocybe</taxon>
    </lineage>
</organism>
<dbReference type="OrthoDB" id="3232986at2759"/>
<name>A0A9W8MTA5_9AGAR</name>
<comment type="caution">
    <text evidence="2">The sequence shown here is derived from an EMBL/GenBank/DDBJ whole genome shotgun (WGS) entry which is preliminary data.</text>
</comment>
<reference evidence="2" key="1">
    <citation type="submission" date="2022-07" db="EMBL/GenBank/DDBJ databases">
        <title>Genome Sequence of Agrocybe chaxingu.</title>
        <authorList>
            <person name="Buettner E."/>
        </authorList>
    </citation>
    <scope>NUCLEOTIDE SEQUENCE</scope>
    <source>
        <strain evidence="2">MP-N11</strain>
    </source>
</reference>
<evidence type="ECO:0000259" key="1">
    <source>
        <dbReference type="Pfam" id="PF20722"/>
    </source>
</evidence>